<sequence length="220" mass="24059">MAQTIDSTRFWDRAARKYAKSKIGDVAGYERTLKQISQYVHTDQRLLEIGCGTGTTALRLAPSADHILATDISPEMIAIAHEKAQAQGCTNITFQTAGPDGAGWQAEGFDLIYGMNVLHLVKARGLLLRSVYKALKPGGLFISKTPCLTEMTVLLRPVIPVMQWIGKAPYVSFLSAAQLQQDLRDAGFEIVRLERHGSKAKDIRPFIVAAKPADKPAAKP</sequence>
<dbReference type="Pfam" id="PF13489">
    <property type="entry name" value="Methyltransf_23"/>
    <property type="match status" value="1"/>
</dbReference>
<dbReference type="EMBL" id="CP025408">
    <property type="protein sequence ID" value="AUH34950.1"/>
    <property type="molecule type" value="Genomic_DNA"/>
</dbReference>
<organism evidence="1 2">
    <name type="scientific">Paracoccus tegillarcae</name>
    <dbReference type="NCBI Taxonomy" id="1529068"/>
    <lineage>
        <taxon>Bacteria</taxon>
        <taxon>Pseudomonadati</taxon>
        <taxon>Pseudomonadota</taxon>
        <taxon>Alphaproteobacteria</taxon>
        <taxon>Rhodobacterales</taxon>
        <taxon>Paracoccaceae</taxon>
        <taxon>Paracoccus</taxon>
    </lineage>
</organism>
<keyword evidence="1" id="KW-0808">Transferase</keyword>
<protein>
    <submittedName>
        <fullName evidence="1">SAM-dependent methyltransferase</fullName>
    </submittedName>
</protein>
<dbReference type="PANTHER" id="PTHR43861">
    <property type="entry name" value="TRANS-ACONITATE 2-METHYLTRANSFERASE-RELATED"/>
    <property type="match status" value="1"/>
</dbReference>
<reference evidence="1 2" key="1">
    <citation type="submission" date="2017-12" db="EMBL/GenBank/DDBJ databases">
        <authorList>
            <person name="Hurst M.R.H."/>
        </authorList>
    </citation>
    <scope>NUCLEOTIDE SEQUENCE [LARGE SCALE GENOMIC DNA]</scope>
    <source>
        <strain evidence="1 2">BM15</strain>
    </source>
</reference>
<evidence type="ECO:0000313" key="1">
    <source>
        <dbReference type="EMBL" id="AUH34950.1"/>
    </source>
</evidence>
<dbReference type="GO" id="GO:0008168">
    <property type="term" value="F:methyltransferase activity"/>
    <property type="evidence" value="ECO:0007669"/>
    <property type="project" value="UniProtKB-KW"/>
</dbReference>
<dbReference type="RefSeq" id="WP_101461610.1">
    <property type="nucleotide sequence ID" value="NZ_CP025408.1"/>
</dbReference>
<proteinExistence type="predicted"/>
<name>A0A2K9EIY2_9RHOB</name>
<keyword evidence="2" id="KW-1185">Reference proteome</keyword>
<dbReference type="PANTHER" id="PTHR43861:SF1">
    <property type="entry name" value="TRANS-ACONITATE 2-METHYLTRANSFERASE"/>
    <property type="match status" value="1"/>
</dbReference>
<gene>
    <name evidence="1" type="ORF">CUV01_17600</name>
</gene>
<dbReference type="InterPro" id="IPR029063">
    <property type="entry name" value="SAM-dependent_MTases_sf"/>
</dbReference>
<dbReference type="OrthoDB" id="9765084at2"/>
<evidence type="ECO:0000313" key="2">
    <source>
        <dbReference type="Proteomes" id="UP000233742"/>
    </source>
</evidence>
<keyword evidence="1" id="KW-0489">Methyltransferase</keyword>
<dbReference type="AlphaFoldDB" id="A0A2K9EIY2"/>
<accession>A0A2K9EIY2</accession>
<dbReference type="KEGG" id="paro:CUV01_17600"/>
<dbReference type="SUPFAM" id="SSF53335">
    <property type="entry name" value="S-adenosyl-L-methionine-dependent methyltransferases"/>
    <property type="match status" value="1"/>
</dbReference>
<dbReference type="CDD" id="cd02440">
    <property type="entry name" value="AdoMet_MTases"/>
    <property type="match status" value="1"/>
</dbReference>
<dbReference type="Proteomes" id="UP000233742">
    <property type="component" value="Chromosome"/>
</dbReference>
<dbReference type="GO" id="GO:0032259">
    <property type="term" value="P:methylation"/>
    <property type="evidence" value="ECO:0007669"/>
    <property type="project" value="UniProtKB-KW"/>
</dbReference>
<dbReference type="Gene3D" id="3.40.50.150">
    <property type="entry name" value="Vaccinia Virus protein VP39"/>
    <property type="match status" value="1"/>
</dbReference>